<protein>
    <recommendedName>
        <fullName evidence="4">Secreted protein</fullName>
    </recommendedName>
</protein>
<keyword evidence="3" id="KW-1185">Reference proteome</keyword>
<reference evidence="2 3" key="1">
    <citation type="submission" date="2022-12" db="EMBL/GenBank/DDBJ databases">
        <title>Chromosome-level genome of Tegillarca granosa.</title>
        <authorList>
            <person name="Kim J."/>
        </authorList>
    </citation>
    <scope>NUCLEOTIDE SEQUENCE [LARGE SCALE GENOMIC DNA]</scope>
    <source>
        <strain evidence="2">Teg-2019</strain>
        <tissue evidence="2">Adductor muscle</tissue>
    </source>
</reference>
<keyword evidence="1" id="KW-0732">Signal</keyword>
<gene>
    <name evidence="2" type="ORF">KUTeg_023816</name>
</gene>
<proteinExistence type="predicted"/>
<comment type="caution">
    <text evidence="2">The sequence shown here is derived from an EMBL/GenBank/DDBJ whole genome shotgun (WGS) entry which is preliminary data.</text>
</comment>
<evidence type="ECO:0000313" key="3">
    <source>
        <dbReference type="Proteomes" id="UP001217089"/>
    </source>
</evidence>
<evidence type="ECO:0000256" key="1">
    <source>
        <dbReference type="SAM" id="SignalP"/>
    </source>
</evidence>
<feature type="signal peptide" evidence="1">
    <location>
        <begin position="1"/>
        <end position="16"/>
    </location>
</feature>
<feature type="chain" id="PRO_5045634137" description="Secreted protein" evidence="1">
    <location>
        <begin position="17"/>
        <end position="87"/>
    </location>
</feature>
<sequence length="87" mass="9814">MTAVFVLAVNVTTCTSDGSSVYTCCKCNSIFRHVPVMAAVFVLAVNVTRESERERDLKIHSMLYIKRESIKNTFHVVYQWSLAVLAL</sequence>
<dbReference type="EMBL" id="JARBDR010000921">
    <property type="protein sequence ID" value="KAJ8299756.1"/>
    <property type="molecule type" value="Genomic_DNA"/>
</dbReference>
<accession>A0ABQ9E7K6</accession>
<name>A0ABQ9E7K6_TEGGR</name>
<evidence type="ECO:0000313" key="2">
    <source>
        <dbReference type="EMBL" id="KAJ8299756.1"/>
    </source>
</evidence>
<evidence type="ECO:0008006" key="4">
    <source>
        <dbReference type="Google" id="ProtNLM"/>
    </source>
</evidence>
<dbReference type="Proteomes" id="UP001217089">
    <property type="component" value="Unassembled WGS sequence"/>
</dbReference>
<organism evidence="2 3">
    <name type="scientific">Tegillarca granosa</name>
    <name type="common">Malaysian cockle</name>
    <name type="synonym">Anadara granosa</name>
    <dbReference type="NCBI Taxonomy" id="220873"/>
    <lineage>
        <taxon>Eukaryota</taxon>
        <taxon>Metazoa</taxon>
        <taxon>Spiralia</taxon>
        <taxon>Lophotrochozoa</taxon>
        <taxon>Mollusca</taxon>
        <taxon>Bivalvia</taxon>
        <taxon>Autobranchia</taxon>
        <taxon>Pteriomorphia</taxon>
        <taxon>Arcoida</taxon>
        <taxon>Arcoidea</taxon>
        <taxon>Arcidae</taxon>
        <taxon>Tegillarca</taxon>
    </lineage>
</organism>